<evidence type="ECO:0000313" key="3">
    <source>
        <dbReference type="Proteomes" id="UP000183339"/>
    </source>
</evidence>
<gene>
    <name evidence="2" type="ORF">SAMN05216412_1173</name>
</gene>
<protein>
    <submittedName>
        <fullName evidence="2">Uncharacterized protein</fullName>
    </submittedName>
</protein>
<name>A0A1I0GSH7_9PROT</name>
<dbReference type="AlphaFoldDB" id="A0A1I0GSH7"/>
<sequence length="116" mass="12698">MNGRNAGNRRDLFRILNQESTGCQAEPDLLQVNKAFPGKARATLLRFDDGFRRWDYRCGCQQKWVVINSCYCLSVNCGYRIYSEGGGKVGAGKDAASSGVAPTDADSLPPGILYTQ</sequence>
<dbReference type="EMBL" id="FOHI01000017">
    <property type="protein sequence ID" value="SET73292.1"/>
    <property type="molecule type" value="Genomic_DNA"/>
</dbReference>
<feature type="compositionally biased region" description="Low complexity" evidence="1">
    <location>
        <begin position="92"/>
        <end position="101"/>
    </location>
</feature>
<proteinExistence type="predicted"/>
<evidence type="ECO:0000256" key="1">
    <source>
        <dbReference type="SAM" id="MobiDB-lite"/>
    </source>
</evidence>
<organism evidence="2 3">
    <name type="scientific">Nitrosospira multiformis</name>
    <dbReference type="NCBI Taxonomy" id="1231"/>
    <lineage>
        <taxon>Bacteria</taxon>
        <taxon>Pseudomonadati</taxon>
        <taxon>Pseudomonadota</taxon>
        <taxon>Betaproteobacteria</taxon>
        <taxon>Nitrosomonadales</taxon>
        <taxon>Nitrosomonadaceae</taxon>
        <taxon>Nitrosospira</taxon>
    </lineage>
</organism>
<dbReference type="Proteomes" id="UP000183339">
    <property type="component" value="Unassembled WGS sequence"/>
</dbReference>
<evidence type="ECO:0000313" key="2">
    <source>
        <dbReference type="EMBL" id="SET73292.1"/>
    </source>
</evidence>
<reference evidence="2 3" key="1">
    <citation type="submission" date="2016-10" db="EMBL/GenBank/DDBJ databases">
        <authorList>
            <person name="de Groot N.N."/>
        </authorList>
    </citation>
    <scope>NUCLEOTIDE SEQUENCE [LARGE SCALE GENOMIC DNA]</scope>
    <source>
        <strain evidence="2 3">Nl7</strain>
    </source>
</reference>
<accession>A0A1I0GSH7</accession>
<feature type="region of interest" description="Disordered" evidence="1">
    <location>
        <begin position="88"/>
        <end position="116"/>
    </location>
</feature>